<dbReference type="Gene3D" id="1.20.5.3310">
    <property type="match status" value="1"/>
</dbReference>
<feature type="compositionally biased region" description="Basic and acidic residues" evidence="10">
    <location>
        <begin position="94"/>
        <end position="103"/>
    </location>
</feature>
<gene>
    <name evidence="9 11" type="primary">tatB</name>
    <name evidence="11" type="ORF">CKO21_10865</name>
</gene>
<evidence type="ECO:0000256" key="7">
    <source>
        <dbReference type="ARBA" id="ARBA00023010"/>
    </source>
</evidence>
<dbReference type="GO" id="GO:0043953">
    <property type="term" value="P:protein transport by the Tat complex"/>
    <property type="evidence" value="ECO:0007669"/>
    <property type="project" value="UniProtKB-UniRule"/>
</dbReference>
<feature type="compositionally biased region" description="Basic and acidic residues" evidence="10">
    <location>
        <begin position="70"/>
        <end position="83"/>
    </location>
</feature>
<proteinExistence type="inferred from homology"/>
<dbReference type="Proteomes" id="UP000778970">
    <property type="component" value="Unassembled WGS sequence"/>
</dbReference>
<dbReference type="PANTHER" id="PTHR33162">
    <property type="entry name" value="SEC-INDEPENDENT PROTEIN TRANSLOCASE PROTEIN TATA, CHLOROPLASTIC"/>
    <property type="match status" value="1"/>
</dbReference>
<dbReference type="EMBL" id="NRRE01000026">
    <property type="protein sequence ID" value="MBK1697743.1"/>
    <property type="molecule type" value="Genomic_DNA"/>
</dbReference>
<keyword evidence="6 9" id="KW-1133">Transmembrane helix</keyword>
<feature type="compositionally biased region" description="Polar residues" evidence="10">
    <location>
        <begin position="126"/>
        <end position="143"/>
    </location>
</feature>
<reference evidence="11" key="1">
    <citation type="submission" date="2017-08" db="EMBL/GenBank/DDBJ databases">
        <authorList>
            <person name="Imhoff J.F."/>
            <person name="Rahn T."/>
            <person name="Kuenzel S."/>
            <person name="Neulinger S.C."/>
        </authorList>
    </citation>
    <scope>NUCLEOTIDE SEQUENCE</scope>
    <source>
        <strain evidence="11">DSM 9154</strain>
    </source>
</reference>
<keyword evidence="3 9" id="KW-1003">Cell membrane</keyword>
<keyword evidence="7 9" id="KW-0811">Translocation</keyword>
<keyword evidence="5 9" id="KW-0653">Protein transport</keyword>
<comment type="similarity">
    <text evidence="9">Belongs to the TatB family.</text>
</comment>
<dbReference type="GO" id="GO:0033281">
    <property type="term" value="C:TAT protein transport complex"/>
    <property type="evidence" value="ECO:0007669"/>
    <property type="project" value="UniProtKB-UniRule"/>
</dbReference>
<evidence type="ECO:0000256" key="6">
    <source>
        <dbReference type="ARBA" id="ARBA00022989"/>
    </source>
</evidence>
<dbReference type="PANTHER" id="PTHR33162:SF1">
    <property type="entry name" value="SEC-INDEPENDENT PROTEIN TRANSLOCASE PROTEIN TATA, CHLOROPLASTIC"/>
    <property type="match status" value="1"/>
</dbReference>
<protein>
    <recommendedName>
        <fullName evidence="9">Sec-independent protein translocase protein TatB</fullName>
    </recommendedName>
</protein>
<feature type="compositionally biased region" description="Polar residues" evidence="10">
    <location>
        <begin position="107"/>
        <end position="118"/>
    </location>
</feature>
<evidence type="ECO:0000313" key="12">
    <source>
        <dbReference type="Proteomes" id="UP000778970"/>
    </source>
</evidence>
<evidence type="ECO:0000256" key="2">
    <source>
        <dbReference type="ARBA" id="ARBA00022448"/>
    </source>
</evidence>
<dbReference type="InterPro" id="IPR018448">
    <property type="entry name" value="TatB"/>
</dbReference>
<dbReference type="GO" id="GO:0008320">
    <property type="term" value="F:protein transmembrane transporter activity"/>
    <property type="evidence" value="ECO:0007669"/>
    <property type="project" value="UniProtKB-UniRule"/>
</dbReference>
<dbReference type="HAMAP" id="MF_00237">
    <property type="entry name" value="TatB"/>
    <property type="match status" value="1"/>
</dbReference>
<comment type="subcellular location">
    <subcellularLocation>
        <location evidence="9">Cell membrane</location>
        <topology evidence="9">Single-pass membrane protein</topology>
    </subcellularLocation>
    <subcellularLocation>
        <location evidence="1">Membrane</location>
        <topology evidence="1">Single-pass membrane protein</topology>
    </subcellularLocation>
</comment>
<evidence type="ECO:0000256" key="4">
    <source>
        <dbReference type="ARBA" id="ARBA00022692"/>
    </source>
</evidence>
<comment type="function">
    <text evidence="9">Part of the twin-arginine translocation (Tat) system that transports large folded proteins containing a characteristic twin-arginine motif in their signal peptide across membranes. Together with TatC, TatB is part of a receptor directly interacting with Tat signal peptides. TatB may form an oligomeric binding site that transiently accommodates folded Tat precursor proteins before their translocation.</text>
</comment>
<reference evidence="11" key="2">
    <citation type="journal article" date="2020" name="Microorganisms">
        <title>Osmotic Adaptation and Compatible Solute Biosynthesis of Phototrophic Bacteria as Revealed from Genome Analyses.</title>
        <authorList>
            <person name="Imhoff J.F."/>
            <person name="Rahn T."/>
            <person name="Kunzel S."/>
            <person name="Keller A."/>
            <person name="Neulinger S.C."/>
        </authorList>
    </citation>
    <scope>NUCLEOTIDE SEQUENCE</scope>
    <source>
        <strain evidence="11">DSM 9154</strain>
    </source>
</reference>
<evidence type="ECO:0000256" key="1">
    <source>
        <dbReference type="ARBA" id="ARBA00004167"/>
    </source>
</evidence>
<keyword evidence="12" id="KW-1185">Reference proteome</keyword>
<evidence type="ECO:0000313" key="11">
    <source>
        <dbReference type="EMBL" id="MBK1697743.1"/>
    </source>
</evidence>
<feature type="compositionally biased region" description="Low complexity" evidence="10">
    <location>
        <begin position="151"/>
        <end position="181"/>
    </location>
</feature>
<feature type="region of interest" description="Disordered" evidence="10">
    <location>
        <begin position="70"/>
        <end position="189"/>
    </location>
</feature>
<dbReference type="AlphaFoldDB" id="A0A934QJ24"/>
<dbReference type="InterPro" id="IPR003369">
    <property type="entry name" value="TatA/B/E"/>
</dbReference>
<keyword evidence="4 9" id="KW-0812">Transmembrane</keyword>
<comment type="caution">
    <text evidence="11">The sequence shown here is derived from an EMBL/GenBank/DDBJ whole genome shotgun (WGS) entry which is preliminary data.</text>
</comment>
<dbReference type="PRINTS" id="PR01506">
    <property type="entry name" value="TATBPROTEIN"/>
</dbReference>
<evidence type="ECO:0000256" key="9">
    <source>
        <dbReference type="HAMAP-Rule" id="MF_00237"/>
    </source>
</evidence>
<evidence type="ECO:0000256" key="3">
    <source>
        <dbReference type="ARBA" id="ARBA00022475"/>
    </source>
</evidence>
<keyword evidence="2 9" id="KW-0813">Transport</keyword>
<comment type="subunit">
    <text evidence="9">The Tat system comprises two distinct complexes: a TatABC complex, containing multiple copies of TatA, TatB and TatC subunits, and a separate TatA complex, containing only TatA subunits. Substrates initially bind to the TatABC complex, which probably triggers association of the separate TatA complex to form the active translocon.</text>
</comment>
<dbReference type="RefSeq" id="WP_051432131.1">
    <property type="nucleotide sequence ID" value="NZ_NRRE01000026.1"/>
</dbReference>
<evidence type="ECO:0000256" key="10">
    <source>
        <dbReference type="SAM" id="MobiDB-lite"/>
    </source>
</evidence>
<organism evidence="11 12">
    <name type="scientific">Rhodovibrio salinarum</name>
    <dbReference type="NCBI Taxonomy" id="1087"/>
    <lineage>
        <taxon>Bacteria</taxon>
        <taxon>Pseudomonadati</taxon>
        <taxon>Pseudomonadota</taxon>
        <taxon>Alphaproteobacteria</taxon>
        <taxon>Rhodospirillales</taxon>
        <taxon>Rhodovibrionaceae</taxon>
        <taxon>Rhodovibrio</taxon>
    </lineage>
</organism>
<accession>A0A934QJ24</accession>
<name>A0A934QJ24_9PROT</name>
<keyword evidence="8 9" id="KW-0472">Membrane</keyword>
<evidence type="ECO:0000256" key="5">
    <source>
        <dbReference type="ARBA" id="ARBA00022927"/>
    </source>
</evidence>
<dbReference type="NCBIfam" id="TIGR01410">
    <property type="entry name" value="tatB"/>
    <property type="match status" value="1"/>
</dbReference>
<dbReference type="Pfam" id="PF02416">
    <property type="entry name" value="TatA_B_E"/>
    <property type="match status" value="1"/>
</dbReference>
<sequence>MLDIGWSEMAMIALLALIVIGPKDLPTVMRTIGQYTRKARMMARDFQSSLDDMMHEAELDEARKTVEKARTYNPKDEFEREVDPDGSVRQTAADFDREARAHGADTAGSQEGASTSTHAAKDDAKQSATETSTENADTKTSQAKAAETPKGGASQAGGSASANSGENGAAASGASGSGNNSKADTTASS</sequence>
<evidence type="ECO:0000256" key="8">
    <source>
        <dbReference type="ARBA" id="ARBA00023136"/>
    </source>
</evidence>